<dbReference type="STRING" id="662755.CRES_2017"/>
<dbReference type="EMBL" id="CP002857">
    <property type="protein sequence ID" value="AEI10370.1"/>
    <property type="molecule type" value="Genomic_DNA"/>
</dbReference>
<dbReference type="eggNOG" id="COG4965">
    <property type="taxonomic scope" value="Bacteria"/>
</dbReference>
<keyword evidence="1" id="KW-1133">Transmembrane helix</keyword>
<evidence type="ECO:0000256" key="1">
    <source>
        <dbReference type="SAM" id="Phobius"/>
    </source>
</evidence>
<evidence type="ECO:0000313" key="3">
    <source>
        <dbReference type="Proteomes" id="UP000000492"/>
    </source>
</evidence>
<keyword evidence="1" id="KW-0472">Membrane</keyword>
<dbReference type="AlphaFoldDB" id="F8DXN3"/>
<protein>
    <submittedName>
        <fullName evidence="2">Membrane protein</fullName>
    </submittedName>
</protein>
<evidence type="ECO:0000313" key="2">
    <source>
        <dbReference type="EMBL" id="AEI10370.1"/>
    </source>
</evidence>
<keyword evidence="1" id="KW-0812">Transmembrane</keyword>
<feature type="transmembrane region" description="Helical" evidence="1">
    <location>
        <begin position="157"/>
        <end position="180"/>
    </location>
</feature>
<feature type="transmembrane region" description="Helical" evidence="1">
    <location>
        <begin position="192"/>
        <end position="211"/>
    </location>
</feature>
<dbReference type="KEGG" id="crd:CRES_2017"/>
<proteinExistence type="predicted"/>
<dbReference type="PANTHER" id="PTHR35007">
    <property type="entry name" value="INTEGRAL MEMBRANE PROTEIN-RELATED"/>
    <property type="match status" value="1"/>
</dbReference>
<dbReference type="Proteomes" id="UP000000492">
    <property type="component" value="Chromosome"/>
</dbReference>
<organism evidence="2 3">
    <name type="scientific">Corynebacterium resistens (strain DSM 45100 / JCM 12819 / GTC 2026 / SICGH 158)</name>
    <dbReference type="NCBI Taxonomy" id="662755"/>
    <lineage>
        <taxon>Bacteria</taxon>
        <taxon>Bacillati</taxon>
        <taxon>Actinomycetota</taxon>
        <taxon>Actinomycetes</taxon>
        <taxon>Mycobacteriales</taxon>
        <taxon>Corynebacteriaceae</taxon>
        <taxon>Corynebacterium</taxon>
    </lineage>
</organism>
<feature type="transmembrane region" description="Helical" evidence="1">
    <location>
        <begin position="350"/>
        <end position="375"/>
    </location>
</feature>
<reference evidence="2 3" key="1">
    <citation type="journal article" date="2012" name="BMC Genomics">
        <title>Complete genome sequence, lifestyle, and multi-drug resistance of the human pathogen Corynebacterium resistens DSM 45100 isolated from blood samples of a leukemia patient.</title>
        <authorList>
            <person name="Schroder J."/>
            <person name="Maus I."/>
            <person name="Meyer K."/>
            <person name="Wordemann S."/>
            <person name="Blom J."/>
            <person name="Jaenicke S."/>
            <person name="Schneider J."/>
            <person name="Trost E."/>
            <person name="Tauch A."/>
        </authorList>
    </citation>
    <scope>NUCLEOTIDE SEQUENCE [LARGE SCALE GENOMIC DNA]</scope>
    <source>
        <strain evidence="3">DSM 45100 / JCM 12819 / CCUG 50093 / GTC 2026 / SICGH 158</strain>
    </source>
</reference>
<keyword evidence="3" id="KW-1185">Reference proteome</keyword>
<sequence length="380" mass="40492">MKTMINAIVWAAVVVMWGYVAAHVAQRILRDKRTRRKIELEREFIGAVSRESQAGARPEDAVLAAAQFVDDEAIANGALQLVARYRLSIQGDKDVAADAGEGAEHGSSTQRNLGYFCQLWGIATERGIPLSVLAEAYACDIDAALERREKYESAMAGARLTVTVLLALPIGAVILGQTMGLGTPQFFVRNPLGALLVLVGSVLGCAGVQWTEFLTRSQWKLVGGGSRAGPEKQVGLTSLDIARGLDIFTAALQVGLPTNRAWTVMVQHWGPDKLAEADRDVLTVGHLLDMGDFAQAWKKLKAHVGFGPVARQALQQARSGTALSVGAGAQAQRLRQHANNEATAAAEKMLVVLAAPLTLCFLPMFVVVGLLPLAIGLAGI</sequence>
<dbReference type="eggNOG" id="COG2064">
    <property type="taxonomic scope" value="Bacteria"/>
</dbReference>
<dbReference type="HOGENOM" id="CLU_717118_0_0_11"/>
<name>F8DXN3_CORRG</name>
<feature type="transmembrane region" description="Helical" evidence="1">
    <location>
        <begin position="6"/>
        <end position="25"/>
    </location>
</feature>
<accession>F8DXN3</accession>
<gene>
    <name evidence="2" type="ordered locus">CRES_2017</name>
</gene>
<dbReference type="PANTHER" id="PTHR35007:SF3">
    <property type="entry name" value="POSSIBLE CONSERVED ALANINE RICH MEMBRANE PROTEIN"/>
    <property type="match status" value="1"/>
</dbReference>